<proteinExistence type="predicted"/>
<keyword evidence="3" id="KW-1185">Reference proteome</keyword>
<reference evidence="2" key="1">
    <citation type="submission" date="2021-01" db="EMBL/GenBank/DDBJ databases">
        <title>Whole genome shotgun sequence of Virgisporangium aurantiacum NBRC 16421.</title>
        <authorList>
            <person name="Komaki H."/>
            <person name="Tamura T."/>
        </authorList>
    </citation>
    <scope>NUCLEOTIDE SEQUENCE</scope>
    <source>
        <strain evidence="2">NBRC 16421</strain>
    </source>
</reference>
<dbReference type="EMBL" id="BOPG01000027">
    <property type="protein sequence ID" value="GIJ56949.1"/>
    <property type="molecule type" value="Genomic_DNA"/>
</dbReference>
<organism evidence="2 3">
    <name type="scientific">Virgisporangium aurantiacum</name>
    <dbReference type="NCBI Taxonomy" id="175570"/>
    <lineage>
        <taxon>Bacteria</taxon>
        <taxon>Bacillati</taxon>
        <taxon>Actinomycetota</taxon>
        <taxon>Actinomycetes</taxon>
        <taxon>Micromonosporales</taxon>
        <taxon>Micromonosporaceae</taxon>
        <taxon>Virgisporangium</taxon>
    </lineage>
</organism>
<sequence>MPDFNSGAARCASAMPLEGSVVPDVVFVVLTVVLFAVLALAVRAVEKR</sequence>
<keyword evidence="1" id="KW-0812">Transmembrane</keyword>
<dbReference type="Proteomes" id="UP000612585">
    <property type="component" value="Unassembled WGS sequence"/>
</dbReference>
<keyword evidence="1" id="KW-1133">Transmembrane helix</keyword>
<protein>
    <submittedName>
        <fullName evidence="2">Uncharacterized protein</fullName>
    </submittedName>
</protein>
<feature type="transmembrane region" description="Helical" evidence="1">
    <location>
        <begin position="25"/>
        <end position="45"/>
    </location>
</feature>
<gene>
    <name evidence="2" type="ORF">Vau01_044650</name>
</gene>
<evidence type="ECO:0000313" key="3">
    <source>
        <dbReference type="Proteomes" id="UP000612585"/>
    </source>
</evidence>
<name>A0A8J4E0G2_9ACTN</name>
<comment type="caution">
    <text evidence="2">The sequence shown here is derived from an EMBL/GenBank/DDBJ whole genome shotgun (WGS) entry which is preliminary data.</text>
</comment>
<evidence type="ECO:0000256" key="1">
    <source>
        <dbReference type="SAM" id="Phobius"/>
    </source>
</evidence>
<keyword evidence="1" id="KW-0472">Membrane</keyword>
<dbReference type="AlphaFoldDB" id="A0A8J4E0G2"/>
<evidence type="ECO:0000313" key="2">
    <source>
        <dbReference type="EMBL" id="GIJ56949.1"/>
    </source>
</evidence>
<accession>A0A8J4E0G2</accession>